<evidence type="ECO:0000313" key="4">
    <source>
        <dbReference type="EMBL" id="QFJ56320.1"/>
    </source>
</evidence>
<keyword evidence="1" id="KW-0328">Glycosyltransferase</keyword>
<name>A0A5P6VUY6_PSEXY</name>
<evidence type="ECO:0000313" key="5">
    <source>
        <dbReference type="Proteomes" id="UP000327030"/>
    </source>
</evidence>
<dbReference type="AlphaFoldDB" id="A0A5P6VUY6"/>
<organism evidence="4 5">
    <name type="scientific">Pseudobutyrivibrio xylanivorans</name>
    <dbReference type="NCBI Taxonomy" id="185007"/>
    <lineage>
        <taxon>Bacteria</taxon>
        <taxon>Bacillati</taxon>
        <taxon>Bacillota</taxon>
        <taxon>Clostridia</taxon>
        <taxon>Lachnospirales</taxon>
        <taxon>Lachnospiraceae</taxon>
        <taxon>Pseudobutyrivibrio</taxon>
    </lineage>
</organism>
<dbReference type="Pfam" id="PF00535">
    <property type="entry name" value="Glycos_transf_2"/>
    <property type="match status" value="1"/>
</dbReference>
<keyword evidence="4" id="KW-0614">Plasmid</keyword>
<feature type="domain" description="Glycosyltransferase 2-like" evidence="3">
    <location>
        <begin position="7"/>
        <end position="135"/>
    </location>
</feature>
<reference evidence="5" key="1">
    <citation type="submission" date="2019-08" db="EMBL/GenBank/DDBJ databases">
        <title>Complete Genome Sequence of the Polysaccharide-Degrading Rumen Bacterium Pseudobutyrivibrio xylanivorans MA3014.</title>
        <authorList>
            <person name="Palevich N."/>
            <person name="Maclean P.H."/>
            <person name="Kelly W.J."/>
            <person name="Leahy S.C."/>
            <person name="Rakonjac J."/>
            <person name="Attwood G.T."/>
        </authorList>
    </citation>
    <scope>NUCLEOTIDE SEQUENCE [LARGE SCALE GENOMIC DNA]</scope>
    <source>
        <strain evidence="5">MA3014</strain>
        <plasmid evidence="5">pnp95</plasmid>
    </source>
</reference>
<gene>
    <name evidence="4" type="ORF">FXF36_15495</name>
</gene>
<dbReference type="InterPro" id="IPR029044">
    <property type="entry name" value="Nucleotide-diphossugar_trans"/>
</dbReference>
<evidence type="ECO:0000256" key="1">
    <source>
        <dbReference type="ARBA" id="ARBA00022676"/>
    </source>
</evidence>
<protein>
    <submittedName>
        <fullName evidence="4">Glycosyl transferase family 2</fullName>
    </submittedName>
</protein>
<dbReference type="RefSeq" id="WP_151625922.1">
    <property type="nucleotide sequence ID" value="NZ_CP043029.1"/>
</dbReference>
<dbReference type="KEGG" id="pxv:FXF36_15495"/>
<accession>A0A5P6VUY6</accession>
<dbReference type="GO" id="GO:0016757">
    <property type="term" value="F:glycosyltransferase activity"/>
    <property type="evidence" value="ECO:0007669"/>
    <property type="project" value="UniProtKB-KW"/>
</dbReference>
<dbReference type="OrthoDB" id="9807674at2"/>
<proteinExistence type="predicted"/>
<evidence type="ECO:0000259" key="3">
    <source>
        <dbReference type="Pfam" id="PF00535"/>
    </source>
</evidence>
<sequence length="316" mass="36239">MSNIDISVIIPVFNQEHCIQKCIDSVLSQEHVTFEIIIIDDGSTDDTLNVCNHYASIHPNIKVIHQENAGLASARNTGLDNAIGEYITFLDSDDYLSPNAFHKMLKAISYNSVDVVIGEYDVISTDGNLLGIGKIPSQFTKRIISPETFWALNSIKDCNFLFTVVWGKLFSKSIWEHLRFKDGIRFAEDEYLLPELISCCNSFYLLDDVVYNQILSDESLSRSSFNYNKLNSPDSKLLTCNHLIKHAYYEYAIEKWSIAVGEILLMTKLANDTETHSRVMKLYNTSVQLGNDLFKYMDLKKKIKFLGYRIIYPFYR</sequence>
<evidence type="ECO:0000256" key="2">
    <source>
        <dbReference type="ARBA" id="ARBA00022679"/>
    </source>
</evidence>
<dbReference type="PANTHER" id="PTHR22916:SF51">
    <property type="entry name" value="GLYCOSYLTRANSFERASE EPSH-RELATED"/>
    <property type="match status" value="1"/>
</dbReference>
<dbReference type="SUPFAM" id="SSF53448">
    <property type="entry name" value="Nucleotide-diphospho-sugar transferases"/>
    <property type="match status" value="1"/>
</dbReference>
<dbReference type="InterPro" id="IPR001173">
    <property type="entry name" value="Glyco_trans_2-like"/>
</dbReference>
<dbReference type="EMBL" id="CP043029">
    <property type="protein sequence ID" value="QFJ56320.1"/>
    <property type="molecule type" value="Genomic_DNA"/>
</dbReference>
<geneLocation type="plasmid" evidence="5">
    <name>pnp95</name>
</geneLocation>
<dbReference type="PANTHER" id="PTHR22916">
    <property type="entry name" value="GLYCOSYLTRANSFERASE"/>
    <property type="match status" value="1"/>
</dbReference>
<keyword evidence="2 4" id="KW-0808">Transferase</keyword>
<dbReference type="Gene3D" id="3.90.550.10">
    <property type="entry name" value="Spore Coat Polysaccharide Biosynthesis Protein SpsA, Chain A"/>
    <property type="match status" value="1"/>
</dbReference>
<dbReference type="Proteomes" id="UP000327030">
    <property type="component" value="Plasmid pNP95"/>
</dbReference>